<feature type="binding site" evidence="8">
    <location>
        <position position="272"/>
    </location>
    <ligand>
        <name>Fe cation</name>
        <dbReference type="ChEBI" id="CHEBI:24875"/>
    </ligand>
</feature>
<dbReference type="InterPro" id="IPR019774">
    <property type="entry name" value="Aromatic-AA_hydroxylase_C"/>
</dbReference>
<evidence type="ECO:0000256" key="4">
    <source>
        <dbReference type="ARBA" id="ARBA00022723"/>
    </source>
</evidence>
<dbReference type="PROSITE" id="PS51410">
    <property type="entry name" value="BH4_AAA_HYDROXYL_2"/>
    <property type="match status" value="1"/>
</dbReference>
<dbReference type="PANTHER" id="PTHR11473:SF24">
    <property type="entry name" value="PHENYLALANINE-4-HYDROXYLASE"/>
    <property type="match status" value="1"/>
</dbReference>
<dbReference type="PRINTS" id="PR00372">
    <property type="entry name" value="FYWHYDRXLASE"/>
</dbReference>
<feature type="domain" description="ACT" evidence="11">
    <location>
        <begin position="18"/>
        <end position="98"/>
    </location>
</feature>
<dbReference type="PANTHER" id="PTHR11473">
    <property type="entry name" value="AROMATIC AMINO ACID HYDROXYLASE"/>
    <property type="match status" value="1"/>
</dbReference>
<feature type="binding site" evidence="8">
    <location>
        <position position="267"/>
    </location>
    <ligand>
        <name>Fe cation</name>
        <dbReference type="ChEBI" id="CHEBI:24875"/>
    </ligand>
</feature>
<dbReference type="EMBL" id="UYYG01001157">
    <property type="protein sequence ID" value="VDN56944.1"/>
    <property type="molecule type" value="Genomic_DNA"/>
</dbReference>
<keyword evidence="4 8" id="KW-0479">Metal-binding</keyword>
<dbReference type="Proteomes" id="UP000274756">
    <property type="component" value="Unassembled WGS sequence"/>
</dbReference>
<dbReference type="Pfam" id="PF00351">
    <property type="entry name" value="Biopterin_H"/>
    <property type="match status" value="1"/>
</dbReference>
<dbReference type="InterPro" id="IPR001273">
    <property type="entry name" value="ArAA_hydroxylase"/>
</dbReference>
<name>A0A3P7PL03_DRAME</name>
<dbReference type="FunFam" id="1.10.800.10:FF:000004">
    <property type="entry name" value="Tyrosine 3-monooxygenase"/>
    <property type="match status" value="1"/>
</dbReference>
<feature type="binding site" evidence="8">
    <location>
        <position position="318"/>
    </location>
    <ligand>
        <name>Fe cation</name>
        <dbReference type="ChEBI" id="CHEBI:24875"/>
    </ligand>
</feature>
<evidence type="ECO:0000256" key="5">
    <source>
        <dbReference type="ARBA" id="ARBA00023002"/>
    </source>
</evidence>
<dbReference type="Gene3D" id="1.10.800.10">
    <property type="entry name" value="Aromatic amino acid hydroxylase"/>
    <property type="match status" value="1"/>
</dbReference>
<evidence type="ECO:0000256" key="1">
    <source>
        <dbReference type="ARBA" id="ARBA00001954"/>
    </source>
</evidence>
<evidence type="ECO:0000256" key="2">
    <source>
        <dbReference type="ARBA" id="ARBA00009712"/>
    </source>
</evidence>
<evidence type="ECO:0000256" key="9">
    <source>
        <dbReference type="PIRSR" id="PIRSR601273-2"/>
    </source>
</evidence>
<keyword evidence="5" id="KW-0560">Oxidoreductase</keyword>
<evidence type="ECO:0000313" key="12">
    <source>
        <dbReference type="EMBL" id="VDN56944.1"/>
    </source>
</evidence>
<dbReference type="AlphaFoldDB" id="A0A3P7PL03"/>
<evidence type="ECO:0000256" key="6">
    <source>
        <dbReference type="ARBA" id="ARBA00023004"/>
    </source>
</evidence>
<dbReference type="GO" id="GO:0004505">
    <property type="term" value="F:phenylalanine 4-monooxygenase activity"/>
    <property type="evidence" value="ECO:0007669"/>
    <property type="project" value="UniProtKB-EC"/>
</dbReference>
<protein>
    <recommendedName>
        <fullName evidence="3">phenylalanine 4-monooxygenase</fullName>
        <ecNumber evidence="3">1.14.16.1</ecNumber>
    </recommendedName>
</protein>
<dbReference type="PROSITE" id="PS00367">
    <property type="entry name" value="BH4_AAA_HYDROXYL_1"/>
    <property type="match status" value="1"/>
</dbReference>
<dbReference type="GO" id="GO:0046189">
    <property type="term" value="P:phenol-containing compound biosynthetic process"/>
    <property type="evidence" value="ECO:0007669"/>
    <property type="project" value="UniProtKB-ARBA"/>
</dbReference>
<sequence>MNFPSCIATVIDESNQNNIIVTLKEKPGSLMDVLKIFKDHSVNLSHIESRPSKLHRGCYDIFLEFAKGTDKNVVKRIQNMFMQKARYGISRKTTTKQNKLDGIPWFPTKMSDLDLFVWGDGAQLDSDHPGFTDEIYRARRQYFTDIALKYKYGEKIPKVQYTEEEIKTWRTVYNSLINLYPTHACAEFNRIFPLLQEYCEFGPDAIPQLQDISDFLREKTGFTIRPAAGLISSRDFLAGLAFRVFHSTQYIRHFSVPQYTPEPDICHEILGHVPLLADPEFASFSQQIGLISLGAFKIWRKYFYNQINFSFFYWFTVEFGICSQNGQRKAYGAGLLSSFGELQYALTNQPEIKDFDAEEITNTIYPITEFQPRYFLAESFVDAKRKLTSWAEISIRRPFNIRYDPYTREIEIQDLISSAEQFARNIKDEISKLEEMLTIFVHLL</sequence>
<evidence type="ECO:0000313" key="13">
    <source>
        <dbReference type="Proteomes" id="UP000274756"/>
    </source>
</evidence>
<organism evidence="12 13">
    <name type="scientific">Dracunculus medinensis</name>
    <name type="common">Guinea worm</name>
    <dbReference type="NCBI Taxonomy" id="318479"/>
    <lineage>
        <taxon>Eukaryota</taxon>
        <taxon>Metazoa</taxon>
        <taxon>Ecdysozoa</taxon>
        <taxon>Nematoda</taxon>
        <taxon>Chromadorea</taxon>
        <taxon>Rhabditida</taxon>
        <taxon>Spirurina</taxon>
        <taxon>Dracunculoidea</taxon>
        <taxon>Dracunculidae</taxon>
        <taxon>Dracunculus</taxon>
    </lineage>
</organism>
<dbReference type="CDD" id="cd04880">
    <property type="entry name" value="ACT_AAAH-PDT-like"/>
    <property type="match status" value="1"/>
</dbReference>
<keyword evidence="6 8" id="KW-0408">Iron</keyword>
<evidence type="ECO:0000256" key="3">
    <source>
        <dbReference type="ARBA" id="ARBA00011995"/>
    </source>
</evidence>
<dbReference type="InterPro" id="IPR018301">
    <property type="entry name" value="ArAA_hydroxylase_Fe/CU_BS"/>
</dbReference>
<reference evidence="12 13" key="1">
    <citation type="submission" date="2018-11" db="EMBL/GenBank/DDBJ databases">
        <authorList>
            <consortium name="Pathogen Informatics"/>
        </authorList>
    </citation>
    <scope>NUCLEOTIDE SEQUENCE [LARGE SCALE GENOMIC DNA]</scope>
</reference>
<evidence type="ECO:0000256" key="8">
    <source>
        <dbReference type="PIRSR" id="PIRSR000336-1"/>
    </source>
</evidence>
<dbReference type="InterPro" id="IPR019773">
    <property type="entry name" value="Tyrosine_3-monooxygenase-like"/>
</dbReference>
<evidence type="ECO:0000259" key="11">
    <source>
        <dbReference type="PROSITE" id="PS51671"/>
    </source>
</evidence>
<dbReference type="InterPro" id="IPR036329">
    <property type="entry name" value="Aro-AA_hydroxylase_C_sf"/>
</dbReference>
<dbReference type="GO" id="GO:0005506">
    <property type="term" value="F:iron ion binding"/>
    <property type="evidence" value="ECO:0007669"/>
    <property type="project" value="InterPro"/>
</dbReference>
<keyword evidence="7" id="KW-0503">Monooxygenase</keyword>
<dbReference type="SUPFAM" id="SSF55021">
    <property type="entry name" value="ACT-like"/>
    <property type="match status" value="1"/>
</dbReference>
<dbReference type="InterPro" id="IPR036951">
    <property type="entry name" value="ArAA_hydroxylase_sf"/>
</dbReference>
<proteinExistence type="inferred from homology"/>
<dbReference type="EC" id="1.14.16.1" evidence="3"/>
<dbReference type="PROSITE" id="PS51671">
    <property type="entry name" value="ACT"/>
    <property type="match status" value="1"/>
</dbReference>
<dbReference type="InterPro" id="IPR002912">
    <property type="entry name" value="ACT_dom"/>
</dbReference>
<evidence type="ECO:0000256" key="7">
    <source>
        <dbReference type="ARBA" id="ARBA00023033"/>
    </source>
</evidence>
<dbReference type="OrthoDB" id="983542at2759"/>
<evidence type="ECO:0000259" key="10">
    <source>
        <dbReference type="PROSITE" id="PS51410"/>
    </source>
</evidence>
<feature type="domain" description="Biopterin-dependent aromatic amino acid hydroxylase family profile" evidence="10">
    <location>
        <begin position="91"/>
        <end position="441"/>
    </location>
</feature>
<dbReference type="STRING" id="318479.A0A3P7PL03"/>
<dbReference type="GO" id="GO:0006576">
    <property type="term" value="P:biogenic amine metabolic process"/>
    <property type="evidence" value="ECO:0007669"/>
    <property type="project" value="UniProtKB-ARBA"/>
</dbReference>
<dbReference type="InterPro" id="IPR045865">
    <property type="entry name" value="ACT-like_dom_sf"/>
</dbReference>
<dbReference type="SUPFAM" id="SSF56534">
    <property type="entry name" value="Aromatic aminoacid monoxygenases, catalytic and oligomerization domains"/>
    <property type="match status" value="1"/>
</dbReference>
<accession>A0A3P7PL03</accession>
<comment type="similarity">
    <text evidence="2">Belongs to the biopterin-dependent aromatic amino acid hydroxylase family.</text>
</comment>
<keyword evidence="13" id="KW-1185">Reference proteome</keyword>
<gene>
    <name evidence="12" type="ORF">DME_LOCUS6917</name>
</gene>
<comment type="cofactor">
    <cofactor evidence="1 9">
        <name>Fe(2+)</name>
        <dbReference type="ChEBI" id="CHEBI:29033"/>
    </cofactor>
</comment>
<dbReference type="PIRSF" id="PIRSF000336">
    <property type="entry name" value="TH"/>
    <property type="match status" value="1"/>
</dbReference>